<organism evidence="1 2">
    <name type="scientific">Eumeta variegata</name>
    <name type="common">Bagworm moth</name>
    <name type="synonym">Eumeta japonica</name>
    <dbReference type="NCBI Taxonomy" id="151549"/>
    <lineage>
        <taxon>Eukaryota</taxon>
        <taxon>Metazoa</taxon>
        <taxon>Ecdysozoa</taxon>
        <taxon>Arthropoda</taxon>
        <taxon>Hexapoda</taxon>
        <taxon>Insecta</taxon>
        <taxon>Pterygota</taxon>
        <taxon>Neoptera</taxon>
        <taxon>Endopterygota</taxon>
        <taxon>Lepidoptera</taxon>
        <taxon>Glossata</taxon>
        <taxon>Ditrysia</taxon>
        <taxon>Tineoidea</taxon>
        <taxon>Psychidae</taxon>
        <taxon>Oiketicinae</taxon>
        <taxon>Eumeta</taxon>
    </lineage>
</organism>
<comment type="caution">
    <text evidence="1">The sequence shown here is derived from an EMBL/GenBank/DDBJ whole genome shotgun (WGS) entry which is preliminary data.</text>
</comment>
<gene>
    <name evidence="1" type="ORF">EVAR_48441_1</name>
</gene>
<dbReference type="EMBL" id="BGZK01000937">
    <property type="protein sequence ID" value="GBP65738.1"/>
    <property type="molecule type" value="Genomic_DNA"/>
</dbReference>
<protein>
    <submittedName>
        <fullName evidence="1">Uncharacterized protein</fullName>
    </submittedName>
</protein>
<evidence type="ECO:0000313" key="1">
    <source>
        <dbReference type="EMBL" id="GBP65738.1"/>
    </source>
</evidence>
<dbReference type="Proteomes" id="UP000299102">
    <property type="component" value="Unassembled WGS sequence"/>
</dbReference>
<sequence length="86" mass="10032">MQQEFRGGFGSLYHLASARLWWSRPGANRKLALLLTWKIVYRPSPAAADSVYLHFITRYQCVSSNLANKTLYAILREHFMSRHFVD</sequence>
<proteinExistence type="predicted"/>
<name>A0A4C1XQG6_EUMVA</name>
<dbReference type="AlphaFoldDB" id="A0A4C1XQG6"/>
<reference evidence="1 2" key="1">
    <citation type="journal article" date="2019" name="Commun. Biol.">
        <title>The bagworm genome reveals a unique fibroin gene that provides high tensile strength.</title>
        <authorList>
            <person name="Kono N."/>
            <person name="Nakamura H."/>
            <person name="Ohtoshi R."/>
            <person name="Tomita M."/>
            <person name="Numata K."/>
            <person name="Arakawa K."/>
        </authorList>
    </citation>
    <scope>NUCLEOTIDE SEQUENCE [LARGE SCALE GENOMIC DNA]</scope>
</reference>
<evidence type="ECO:0000313" key="2">
    <source>
        <dbReference type="Proteomes" id="UP000299102"/>
    </source>
</evidence>
<accession>A0A4C1XQG6</accession>
<keyword evidence="2" id="KW-1185">Reference proteome</keyword>